<accession>A0A0K8TU59</accession>
<feature type="transmembrane region" description="Helical" evidence="10">
    <location>
        <begin position="276"/>
        <end position="295"/>
    </location>
</feature>
<feature type="transmembrane region" description="Helical" evidence="10">
    <location>
        <begin position="192"/>
        <end position="219"/>
    </location>
</feature>
<comment type="subcellular location">
    <subcellularLocation>
        <location evidence="1 10">Cell membrane</location>
        <topology evidence="1 10">Multi-pass membrane protein</topology>
    </subcellularLocation>
</comment>
<feature type="transmembrane region" description="Helical" evidence="10">
    <location>
        <begin position="138"/>
        <end position="157"/>
    </location>
</feature>
<evidence type="ECO:0000256" key="3">
    <source>
        <dbReference type="ARBA" id="ARBA00022606"/>
    </source>
</evidence>
<dbReference type="PANTHER" id="PTHR21137:SF35">
    <property type="entry name" value="ODORANT RECEPTOR 19A-RELATED"/>
    <property type="match status" value="1"/>
</dbReference>
<dbReference type="AlphaFoldDB" id="A0A0K8TU59"/>
<evidence type="ECO:0000256" key="10">
    <source>
        <dbReference type="RuleBase" id="RU351113"/>
    </source>
</evidence>
<dbReference type="Pfam" id="PF02949">
    <property type="entry name" value="7tm_6"/>
    <property type="match status" value="1"/>
</dbReference>
<evidence type="ECO:0000256" key="9">
    <source>
        <dbReference type="ARBA" id="ARBA00023224"/>
    </source>
</evidence>
<keyword evidence="7 10" id="KW-0472">Membrane</keyword>
<dbReference type="GO" id="GO:0007165">
    <property type="term" value="P:signal transduction"/>
    <property type="evidence" value="ECO:0007669"/>
    <property type="project" value="UniProtKB-KW"/>
</dbReference>
<dbReference type="EMBL" id="GCVX01000213">
    <property type="protein sequence ID" value="JAI18017.1"/>
    <property type="molecule type" value="Transcribed_RNA"/>
</dbReference>
<reference evidence="11" key="1">
    <citation type="journal article" date="2015" name="PLoS ONE">
        <title>The Peripheral Olfactory Repertoire of the Lightbrown Apple Moth, Epiphyas postvittana.</title>
        <authorList>
            <person name="Corcoran J.A."/>
            <person name="Jordan M.D."/>
            <person name="Thrimawithana A.H."/>
            <person name="Crowhurst R.N."/>
            <person name="Newcomb R.D."/>
        </authorList>
    </citation>
    <scope>NUCLEOTIDE SEQUENCE</scope>
</reference>
<keyword evidence="6 10" id="KW-1133">Transmembrane helix</keyword>
<evidence type="ECO:0000256" key="4">
    <source>
        <dbReference type="ARBA" id="ARBA00022692"/>
    </source>
</evidence>
<keyword evidence="3 10" id="KW-0716">Sensory transduction</keyword>
<dbReference type="PANTHER" id="PTHR21137">
    <property type="entry name" value="ODORANT RECEPTOR"/>
    <property type="match status" value="1"/>
</dbReference>
<organism evidence="11">
    <name type="scientific">Epiphyas postvittana</name>
    <name type="common">Light brown apple moth</name>
    <dbReference type="NCBI Taxonomy" id="65032"/>
    <lineage>
        <taxon>Eukaryota</taxon>
        <taxon>Metazoa</taxon>
        <taxon>Ecdysozoa</taxon>
        <taxon>Arthropoda</taxon>
        <taxon>Hexapoda</taxon>
        <taxon>Insecta</taxon>
        <taxon>Pterygota</taxon>
        <taxon>Neoptera</taxon>
        <taxon>Endopterygota</taxon>
        <taxon>Lepidoptera</taxon>
        <taxon>Glossata</taxon>
        <taxon>Ditrysia</taxon>
        <taxon>Tortricoidea</taxon>
        <taxon>Tortricidae</taxon>
        <taxon>Tortricinae</taxon>
        <taxon>Epiphyas</taxon>
    </lineage>
</organism>
<evidence type="ECO:0000256" key="5">
    <source>
        <dbReference type="ARBA" id="ARBA00022725"/>
    </source>
</evidence>
<comment type="caution">
    <text evidence="10">Lacks conserved residue(s) required for the propagation of feature annotation.</text>
</comment>
<feature type="transmembrane region" description="Helical" evidence="10">
    <location>
        <begin position="44"/>
        <end position="65"/>
    </location>
</feature>
<keyword evidence="8 10" id="KW-0675">Receptor</keyword>
<dbReference type="InterPro" id="IPR004117">
    <property type="entry name" value="7tm6_olfct_rcpt"/>
</dbReference>
<evidence type="ECO:0000256" key="6">
    <source>
        <dbReference type="ARBA" id="ARBA00022989"/>
    </source>
</evidence>
<evidence type="ECO:0000256" key="7">
    <source>
        <dbReference type="ARBA" id="ARBA00023136"/>
    </source>
</evidence>
<evidence type="ECO:0000313" key="11">
    <source>
        <dbReference type="EMBL" id="JAI18017.1"/>
    </source>
</evidence>
<keyword evidence="4 10" id="KW-0812">Transmembrane</keyword>
<feature type="transmembrane region" description="Helical" evidence="10">
    <location>
        <begin position="85"/>
        <end position="104"/>
    </location>
</feature>
<proteinExistence type="inferred from homology"/>
<keyword evidence="9 10" id="KW-0807">Transducer</keyword>
<name>A0A0K8TU59_EPIPO</name>
<comment type="similarity">
    <text evidence="10">Belongs to the insect chemoreceptor superfamily. Heteromeric odorant receptor channel (TC 1.A.69) family.</text>
</comment>
<evidence type="ECO:0000256" key="2">
    <source>
        <dbReference type="ARBA" id="ARBA00022475"/>
    </source>
</evidence>
<sequence>MQPLDVAETYRTNKTVHFFRKICKIIYLSCATNFSFEEMKLPSLFIKIYSPLSKILEVIVVVFIASEWGSYFTQNNLTEKQTADMHLFAFSHIVIYSIYASAMYHKDRIRQLVLTLTVTLKKVCNDEEIERMMIKKTYWYLTAMVFVCSGSLFSYGLDAGVQALTSNATFTTVIPIWPDVEDRRFIASVARVIYYIIWWIFVTRVISIYFIVLSITICLGHQFTNLHKYFLDLSDIFEEVGSQEDKERRYEDAVKVGVKMHSITLWCAEQAQVTCGVAYSGQVIINVSVLVLLMIQMVNTERTLSGVVPIVMLGSSVLVGSAVFMLNAGDITIEASRLPTAMFLSGWQHCRGPASVRARRLITIAMAEAQKPVVIKGLGVIELSYQSYVSIVKSSYSLFSVIYSY</sequence>
<feature type="transmembrane region" description="Helical" evidence="10">
    <location>
        <begin position="307"/>
        <end position="328"/>
    </location>
</feature>
<keyword evidence="2" id="KW-1003">Cell membrane</keyword>
<dbReference type="GO" id="GO:0005886">
    <property type="term" value="C:plasma membrane"/>
    <property type="evidence" value="ECO:0007669"/>
    <property type="project" value="UniProtKB-SubCell"/>
</dbReference>
<keyword evidence="5 10" id="KW-0552">Olfaction</keyword>
<dbReference type="GO" id="GO:0004984">
    <property type="term" value="F:olfactory receptor activity"/>
    <property type="evidence" value="ECO:0007669"/>
    <property type="project" value="InterPro"/>
</dbReference>
<protein>
    <recommendedName>
        <fullName evidence="10">Odorant receptor</fullName>
    </recommendedName>
</protein>
<evidence type="ECO:0000256" key="8">
    <source>
        <dbReference type="ARBA" id="ARBA00023170"/>
    </source>
</evidence>
<evidence type="ECO:0000256" key="1">
    <source>
        <dbReference type="ARBA" id="ARBA00004651"/>
    </source>
</evidence>
<dbReference type="GO" id="GO:0005549">
    <property type="term" value="F:odorant binding"/>
    <property type="evidence" value="ECO:0007669"/>
    <property type="project" value="InterPro"/>
</dbReference>